<dbReference type="InterPro" id="IPR003599">
    <property type="entry name" value="Ig_sub"/>
</dbReference>
<name>A0A4Z2IZD2_9TELE</name>
<sequence length="259" mass="28071">MMKVRSSPSDVETRRAVGWVSILWFTAAVSSAAGQGVTLHTTSQEAARCGENLTLTCEASSSRPLDIKSFSWLFLAKNKSVCVADRPCDPEFVCDSAAELLVHRLSVTLLNVMPANQGDYLCKLHSTFGAKDSTTTVTVQDCLGGSGSSIKEAFARCWFSGVYPSGTVHWSQGKDNFTRASSTLQQVDHHGRYNVSSSLDIREGNPNQPYACSLWIPSAGKTLASLMVHPVGKQENRSSGGKVQLQWICVLVGIMTFMI</sequence>
<dbReference type="Proteomes" id="UP000314294">
    <property type="component" value="Unassembled WGS sequence"/>
</dbReference>
<dbReference type="AlphaFoldDB" id="A0A4Z2IZD2"/>
<dbReference type="PROSITE" id="PS50835">
    <property type="entry name" value="IG_LIKE"/>
    <property type="match status" value="1"/>
</dbReference>
<organism evidence="3 4">
    <name type="scientific">Liparis tanakae</name>
    <name type="common">Tanaka's snailfish</name>
    <dbReference type="NCBI Taxonomy" id="230148"/>
    <lineage>
        <taxon>Eukaryota</taxon>
        <taxon>Metazoa</taxon>
        <taxon>Chordata</taxon>
        <taxon>Craniata</taxon>
        <taxon>Vertebrata</taxon>
        <taxon>Euteleostomi</taxon>
        <taxon>Actinopterygii</taxon>
        <taxon>Neopterygii</taxon>
        <taxon>Teleostei</taxon>
        <taxon>Neoteleostei</taxon>
        <taxon>Acanthomorphata</taxon>
        <taxon>Eupercaria</taxon>
        <taxon>Perciformes</taxon>
        <taxon>Cottioidei</taxon>
        <taxon>Cottales</taxon>
        <taxon>Liparidae</taxon>
        <taxon>Liparis</taxon>
    </lineage>
</organism>
<feature type="signal peptide" evidence="1">
    <location>
        <begin position="1"/>
        <end position="34"/>
    </location>
</feature>
<feature type="chain" id="PRO_5021434324" description="Ig-like domain-containing protein" evidence="1">
    <location>
        <begin position="35"/>
        <end position="259"/>
    </location>
</feature>
<comment type="caution">
    <text evidence="3">The sequence shown here is derived from an EMBL/GenBank/DDBJ whole genome shotgun (WGS) entry which is preliminary data.</text>
</comment>
<dbReference type="InterPro" id="IPR013106">
    <property type="entry name" value="Ig_V-set"/>
</dbReference>
<reference evidence="3 4" key="1">
    <citation type="submission" date="2019-03" db="EMBL/GenBank/DDBJ databases">
        <title>First draft genome of Liparis tanakae, snailfish: a comprehensive survey of snailfish specific genes.</title>
        <authorList>
            <person name="Kim W."/>
            <person name="Song I."/>
            <person name="Jeong J.-H."/>
            <person name="Kim D."/>
            <person name="Kim S."/>
            <person name="Ryu S."/>
            <person name="Song J.Y."/>
            <person name="Lee S.K."/>
        </authorList>
    </citation>
    <scope>NUCLEOTIDE SEQUENCE [LARGE SCALE GENOMIC DNA]</scope>
    <source>
        <tissue evidence="3">Muscle</tissue>
    </source>
</reference>
<dbReference type="Gene3D" id="2.60.40.10">
    <property type="entry name" value="Immunoglobulins"/>
    <property type="match status" value="2"/>
</dbReference>
<protein>
    <recommendedName>
        <fullName evidence="2">Ig-like domain-containing protein</fullName>
    </recommendedName>
</protein>
<dbReference type="OrthoDB" id="8434564at2759"/>
<feature type="domain" description="Ig-like" evidence="2">
    <location>
        <begin position="35"/>
        <end position="138"/>
    </location>
</feature>
<proteinExistence type="predicted"/>
<dbReference type="EMBL" id="SRLO01000033">
    <property type="protein sequence ID" value="TNN83340.1"/>
    <property type="molecule type" value="Genomic_DNA"/>
</dbReference>
<evidence type="ECO:0000313" key="3">
    <source>
        <dbReference type="EMBL" id="TNN83340.1"/>
    </source>
</evidence>
<gene>
    <name evidence="3" type="ORF">EYF80_006321</name>
</gene>
<dbReference type="SMART" id="SM00409">
    <property type="entry name" value="IG"/>
    <property type="match status" value="1"/>
</dbReference>
<evidence type="ECO:0000313" key="4">
    <source>
        <dbReference type="Proteomes" id="UP000314294"/>
    </source>
</evidence>
<evidence type="ECO:0000259" key="2">
    <source>
        <dbReference type="PROSITE" id="PS50835"/>
    </source>
</evidence>
<keyword evidence="4" id="KW-1185">Reference proteome</keyword>
<evidence type="ECO:0000256" key="1">
    <source>
        <dbReference type="SAM" id="SignalP"/>
    </source>
</evidence>
<dbReference type="InterPro" id="IPR007110">
    <property type="entry name" value="Ig-like_dom"/>
</dbReference>
<accession>A0A4Z2IZD2</accession>
<dbReference type="InterPro" id="IPR013783">
    <property type="entry name" value="Ig-like_fold"/>
</dbReference>
<keyword evidence="1" id="KW-0732">Signal</keyword>
<dbReference type="Pfam" id="PF07686">
    <property type="entry name" value="V-set"/>
    <property type="match status" value="1"/>
</dbReference>
<dbReference type="SUPFAM" id="SSF48726">
    <property type="entry name" value="Immunoglobulin"/>
    <property type="match status" value="2"/>
</dbReference>
<dbReference type="InterPro" id="IPR036179">
    <property type="entry name" value="Ig-like_dom_sf"/>
</dbReference>